<dbReference type="Proteomes" id="UP000030693">
    <property type="component" value="Unassembled WGS sequence"/>
</dbReference>
<gene>
    <name evidence="1" type="ORF">H696_01761</name>
</gene>
<dbReference type="RefSeq" id="XP_009493946.1">
    <property type="nucleotide sequence ID" value="XM_009495671.1"/>
</dbReference>
<dbReference type="GeneID" id="20526486"/>
<evidence type="ECO:0000313" key="1">
    <source>
        <dbReference type="EMBL" id="KCV72368.1"/>
    </source>
</evidence>
<dbReference type="InterPro" id="IPR036052">
    <property type="entry name" value="TrpB-like_PALP_sf"/>
</dbReference>
<dbReference type="EMBL" id="KB932202">
    <property type="protein sequence ID" value="KCV72368.1"/>
    <property type="molecule type" value="Genomic_DNA"/>
</dbReference>
<keyword evidence="2" id="KW-1185">Reference proteome</keyword>
<reference evidence="1" key="1">
    <citation type="submission" date="2013-04" db="EMBL/GenBank/DDBJ databases">
        <title>The Genome Sequence of Fonticula alba ATCC 38817.</title>
        <authorList>
            <consortium name="The Broad Institute Genomics Platform"/>
            <person name="Russ C."/>
            <person name="Cuomo C."/>
            <person name="Burger G."/>
            <person name="Gray M.W."/>
            <person name="Holland P.W.H."/>
            <person name="King N."/>
            <person name="Lang F.B.F."/>
            <person name="Roger A.J."/>
            <person name="Ruiz-Trillo I."/>
            <person name="Brown M."/>
            <person name="Walker B."/>
            <person name="Young S."/>
            <person name="Zeng Q."/>
            <person name="Gargeya S."/>
            <person name="Fitzgerald M."/>
            <person name="Haas B."/>
            <person name="Abouelleil A."/>
            <person name="Allen A.W."/>
            <person name="Alvarado L."/>
            <person name="Arachchi H.M."/>
            <person name="Berlin A.M."/>
            <person name="Chapman S.B."/>
            <person name="Gainer-Dewar J."/>
            <person name="Goldberg J."/>
            <person name="Griggs A."/>
            <person name="Gujja S."/>
            <person name="Hansen M."/>
            <person name="Howarth C."/>
            <person name="Imamovic A."/>
            <person name="Ireland A."/>
            <person name="Larimer J."/>
            <person name="McCowan C."/>
            <person name="Murphy C."/>
            <person name="Pearson M."/>
            <person name="Poon T.W."/>
            <person name="Priest M."/>
            <person name="Roberts A."/>
            <person name="Saif S."/>
            <person name="Shea T."/>
            <person name="Sisk P."/>
            <person name="Sykes S."/>
            <person name="Wortman J."/>
            <person name="Nusbaum C."/>
            <person name="Birren B."/>
        </authorList>
    </citation>
    <scope>NUCLEOTIDE SEQUENCE [LARGE SCALE GENOMIC DNA]</scope>
    <source>
        <strain evidence="1">ATCC 38817</strain>
    </source>
</reference>
<sequence>MSSTDADQLLDDFLQSVEGVHEAISPLLGVSPLIRSEALSTQTGLEVFLKCENQMPATMKPATKFFDLKLIEVLPWVARKLNPNTSCNSLKAIVSNPNRFSTMRPFYGFIFTTLAFGYWLGHDHHEKNAIYH</sequence>
<name>A0A058ZEL9_FONAL</name>
<organism evidence="1">
    <name type="scientific">Fonticula alba</name>
    <name type="common">Slime mold</name>
    <dbReference type="NCBI Taxonomy" id="691883"/>
    <lineage>
        <taxon>Eukaryota</taxon>
        <taxon>Rotosphaerida</taxon>
        <taxon>Fonticulaceae</taxon>
        <taxon>Fonticula</taxon>
    </lineage>
</organism>
<dbReference type="SUPFAM" id="SSF53686">
    <property type="entry name" value="Tryptophan synthase beta subunit-like PLP-dependent enzymes"/>
    <property type="match status" value="1"/>
</dbReference>
<evidence type="ECO:0000313" key="2">
    <source>
        <dbReference type="Proteomes" id="UP000030693"/>
    </source>
</evidence>
<protein>
    <submittedName>
        <fullName evidence="1">Uncharacterized protein</fullName>
    </submittedName>
</protein>
<proteinExistence type="predicted"/>
<accession>A0A058ZEL9</accession>
<dbReference type="AlphaFoldDB" id="A0A058ZEL9"/>